<comment type="caution">
    <text evidence="2">The sequence shown here is derived from an EMBL/GenBank/DDBJ whole genome shotgun (WGS) entry which is preliminary data.</text>
</comment>
<dbReference type="AlphaFoldDB" id="A0A4Y7SBG5"/>
<feature type="region of interest" description="Disordered" evidence="1">
    <location>
        <begin position="331"/>
        <end position="394"/>
    </location>
</feature>
<gene>
    <name evidence="2" type="ORF">FA13DRAFT_506990</name>
</gene>
<accession>A0A4Y7SBG5</accession>
<feature type="compositionally biased region" description="Low complexity" evidence="1">
    <location>
        <begin position="266"/>
        <end position="295"/>
    </location>
</feature>
<feature type="compositionally biased region" description="Pro residues" evidence="1">
    <location>
        <begin position="31"/>
        <end position="46"/>
    </location>
</feature>
<reference evidence="2 3" key="1">
    <citation type="journal article" date="2019" name="Nat. Ecol. Evol.">
        <title>Megaphylogeny resolves global patterns of mushroom evolution.</title>
        <authorList>
            <person name="Varga T."/>
            <person name="Krizsan K."/>
            <person name="Foldi C."/>
            <person name="Dima B."/>
            <person name="Sanchez-Garcia M."/>
            <person name="Sanchez-Ramirez S."/>
            <person name="Szollosi G.J."/>
            <person name="Szarkandi J.G."/>
            <person name="Papp V."/>
            <person name="Albert L."/>
            <person name="Andreopoulos W."/>
            <person name="Angelini C."/>
            <person name="Antonin V."/>
            <person name="Barry K.W."/>
            <person name="Bougher N.L."/>
            <person name="Buchanan P."/>
            <person name="Buyck B."/>
            <person name="Bense V."/>
            <person name="Catcheside P."/>
            <person name="Chovatia M."/>
            <person name="Cooper J."/>
            <person name="Damon W."/>
            <person name="Desjardin D."/>
            <person name="Finy P."/>
            <person name="Geml J."/>
            <person name="Haridas S."/>
            <person name="Hughes K."/>
            <person name="Justo A."/>
            <person name="Karasinski D."/>
            <person name="Kautmanova I."/>
            <person name="Kiss B."/>
            <person name="Kocsube S."/>
            <person name="Kotiranta H."/>
            <person name="LaButti K.M."/>
            <person name="Lechner B.E."/>
            <person name="Liimatainen K."/>
            <person name="Lipzen A."/>
            <person name="Lukacs Z."/>
            <person name="Mihaltcheva S."/>
            <person name="Morgado L.N."/>
            <person name="Niskanen T."/>
            <person name="Noordeloos M.E."/>
            <person name="Ohm R.A."/>
            <person name="Ortiz-Santana B."/>
            <person name="Ovrebo C."/>
            <person name="Racz N."/>
            <person name="Riley R."/>
            <person name="Savchenko A."/>
            <person name="Shiryaev A."/>
            <person name="Soop K."/>
            <person name="Spirin V."/>
            <person name="Szebenyi C."/>
            <person name="Tomsovsky M."/>
            <person name="Tulloss R.E."/>
            <person name="Uehling J."/>
            <person name="Grigoriev I.V."/>
            <person name="Vagvolgyi C."/>
            <person name="Papp T."/>
            <person name="Martin F.M."/>
            <person name="Miettinen O."/>
            <person name="Hibbett D.S."/>
            <person name="Nagy L.G."/>
        </authorList>
    </citation>
    <scope>NUCLEOTIDE SEQUENCE [LARGE SCALE GENOMIC DNA]</scope>
    <source>
        <strain evidence="2 3">FP101781</strain>
    </source>
</reference>
<evidence type="ECO:0000313" key="3">
    <source>
        <dbReference type="Proteomes" id="UP000298030"/>
    </source>
</evidence>
<dbReference type="Proteomes" id="UP000298030">
    <property type="component" value="Unassembled WGS sequence"/>
</dbReference>
<protein>
    <submittedName>
        <fullName evidence="2">Uncharacterized protein</fullName>
    </submittedName>
</protein>
<keyword evidence="3" id="KW-1185">Reference proteome</keyword>
<organism evidence="2 3">
    <name type="scientific">Coprinellus micaceus</name>
    <name type="common">Glistening ink-cap mushroom</name>
    <name type="synonym">Coprinus micaceus</name>
    <dbReference type="NCBI Taxonomy" id="71717"/>
    <lineage>
        <taxon>Eukaryota</taxon>
        <taxon>Fungi</taxon>
        <taxon>Dikarya</taxon>
        <taxon>Basidiomycota</taxon>
        <taxon>Agaricomycotina</taxon>
        <taxon>Agaricomycetes</taxon>
        <taxon>Agaricomycetidae</taxon>
        <taxon>Agaricales</taxon>
        <taxon>Agaricineae</taxon>
        <taxon>Psathyrellaceae</taxon>
        <taxon>Coprinellus</taxon>
    </lineage>
</organism>
<feature type="compositionally biased region" description="Basic and acidic residues" evidence="1">
    <location>
        <begin position="344"/>
        <end position="359"/>
    </location>
</feature>
<feature type="region of interest" description="Disordered" evidence="1">
    <location>
        <begin position="257"/>
        <end position="312"/>
    </location>
</feature>
<dbReference type="EMBL" id="QPFP01000211">
    <property type="protein sequence ID" value="TEB19016.1"/>
    <property type="molecule type" value="Genomic_DNA"/>
</dbReference>
<feature type="compositionally biased region" description="Basic residues" evidence="1">
    <location>
        <begin position="365"/>
        <end position="379"/>
    </location>
</feature>
<feature type="region of interest" description="Disordered" evidence="1">
    <location>
        <begin position="147"/>
        <end position="170"/>
    </location>
</feature>
<evidence type="ECO:0000256" key="1">
    <source>
        <dbReference type="SAM" id="MobiDB-lite"/>
    </source>
</evidence>
<sequence length="426" mass="47867">MPASTPAKRARQRANKVARTAETTSSQPHIILPPLPVHSQPTPPNPPKDENHPDEPVSLDQLLAGLAERFEHRHPAAGPIIAEAFRSGVHGGCTLASKHFQARYQDFDEHVQSFILDYESRLEELQAAAYERGVADERVRREVEANVNVQHPEPSPPSTTTSKEPDEPVPEHCDLNLLSPNQRIVFERGYERGYAEGIHIMLERMSEKNAKAVEGAFEEGRKDGWAQAQENAMEQRQQDTDYAFEKGLEAGRLEACSHPQENDNLPSPASSTISHPSSPSSIPSPTLTPTEASPSLPKPSPSPPEPELDSQVIRPPSSVAHIVWSEEPLHALSHSEPPSSRQLSPDHRDFSILRSDSHSRPWASIHRRTSRSRYPRRRRSDFVRPPRSVNPHFARQPLPPTCPCMFYHAHAPSPFWTFNDWRTRVR</sequence>
<proteinExistence type="predicted"/>
<feature type="compositionally biased region" description="Pro residues" evidence="1">
    <location>
        <begin position="296"/>
        <end position="305"/>
    </location>
</feature>
<name>A0A4Y7SBG5_COPMI</name>
<feature type="region of interest" description="Disordered" evidence="1">
    <location>
        <begin position="1"/>
        <end position="56"/>
    </location>
</feature>
<evidence type="ECO:0000313" key="2">
    <source>
        <dbReference type="EMBL" id="TEB19016.1"/>
    </source>
</evidence>